<evidence type="ECO:0000256" key="5">
    <source>
        <dbReference type="ARBA" id="ARBA00022917"/>
    </source>
</evidence>
<comment type="catalytic activity">
    <reaction evidence="7 8">
        <text>tRNA(His) + L-histidine + ATP = L-histidyl-tRNA(His) + AMP + diphosphate + H(+)</text>
        <dbReference type="Rhea" id="RHEA:17313"/>
        <dbReference type="Rhea" id="RHEA-COMP:9665"/>
        <dbReference type="Rhea" id="RHEA-COMP:9689"/>
        <dbReference type="ChEBI" id="CHEBI:15378"/>
        <dbReference type="ChEBI" id="CHEBI:30616"/>
        <dbReference type="ChEBI" id="CHEBI:33019"/>
        <dbReference type="ChEBI" id="CHEBI:57595"/>
        <dbReference type="ChEBI" id="CHEBI:78442"/>
        <dbReference type="ChEBI" id="CHEBI:78527"/>
        <dbReference type="ChEBI" id="CHEBI:456215"/>
        <dbReference type="EC" id="6.1.1.21"/>
    </reaction>
</comment>
<keyword evidence="6 8" id="KW-0030">Aminoacyl-tRNA synthetase</keyword>
<dbReference type="HAMAP" id="MF_00127">
    <property type="entry name" value="His_tRNA_synth"/>
    <property type="match status" value="1"/>
</dbReference>
<dbReference type="CDD" id="cd00859">
    <property type="entry name" value="HisRS_anticodon"/>
    <property type="match status" value="1"/>
</dbReference>
<evidence type="ECO:0000256" key="3">
    <source>
        <dbReference type="ARBA" id="ARBA00022741"/>
    </source>
</evidence>
<dbReference type="InterPro" id="IPR041715">
    <property type="entry name" value="HisRS-like_core"/>
</dbReference>
<dbReference type="PANTHER" id="PTHR43707:SF1">
    <property type="entry name" value="HISTIDINE--TRNA LIGASE, MITOCHONDRIAL-RELATED"/>
    <property type="match status" value="1"/>
</dbReference>
<evidence type="ECO:0000256" key="8">
    <source>
        <dbReference type="HAMAP-Rule" id="MF_00127"/>
    </source>
</evidence>
<dbReference type="NCBIfam" id="TIGR00442">
    <property type="entry name" value="hisS"/>
    <property type="match status" value="1"/>
</dbReference>
<feature type="binding site" evidence="9">
    <location>
        <position position="126"/>
    </location>
    <ligand>
        <name>L-histidine</name>
        <dbReference type="ChEBI" id="CHEBI:57595"/>
    </ligand>
</feature>
<protein>
    <recommendedName>
        <fullName evidence="8">Histidine--tRNA ligase</fullName>
        <ecNumber evidence="8">6.1.1.21</ecNumber>
    </recommendedName>
    <alternativeName>
        <fullName evidence="8">Histidyl-tRNA synthetase</fullName>
        <shortName evidence="8">HisRS</shortName>
    </alternativeName>
</protein>
<evidence type="ECO:0000256" key="4">
    <source>
        <dbReference type="ARBA" id="ARBA00022840"/>
    </source>
</evidence>
<dbReference type="PIRSF" id="PIRSF001549">
    <property type="entry name" value="His-tRNA_synth"/>
    <property type="match status" value="1"/>
</dbReference>
<dbReference type="GO" id="GO:0005524">
    <property type="term" value="F:ATP binding"/>
    <property type="evidence" value="ECO:0007669"/>
    <property type="project" value="UniProtKB-UniRule"/>
</dbReference>
<dbReference type="CDD" id="cd00773">
    <property type="entry name" value="HisRS-like_core"/>
    <property type="match status" value="1"/>
</dbReference>
<keyword evidence="4 8" id="KW-0067">ATP-binding</keyword>
<comment type="caution">
    <text evidence="11">The sequence shown here is derived from an EMBL/GenBank/DDBJ whole genome shotgun (WGS) entry which is preliminary data.</text>
</comment>
<comment type="subunit">
    <text evidence="8">Homodimer.</text>
</comment>
<name>A0A2T4U0R0_9BACT</name>
<comment type="similarity">
    <text evidence="1 8">Belongs to the class-II aminoacyl-tRNA synthetase family.</text>
</comment>
<dbReference type="PROSITE" id="PS50862">
    <property type="entry name" value="AA_TRNA_LIGASE_II"/>
    <property type="match status" value="1"/>
</dbReference>
<dbReference type="Pfam" id="PF03129">
    <property type="entry name" value="HGTP_anticodon"/>
    <property type="match status" value="1"/>
</dbReference>
<feature type="binding site" evidence="9">
    <location>
        <begin position="262"/>
        <end position="263"/>
    </location>
    <ligand>
        <name>L-histidine</name>
        <dbReference type="ChEBI" id="CHEBI:57595"/>
    </ligand>
</feature>
<keyword evidence="2 8" id="KW-0436">Ligase</keyword>
<dbReference type="AlphaFoldDB" id="A0A2T4U0R0"/>
<dbReference type="SUPFAM" id="SSF52954">
    <property type="entry name" value="Class II aaRS ABD-related"/>
    <property type="match status" value="1"/>
</dbReference>
<dbReference type="EMBL" id="NVQC01000009">
    <property type="protein sequence ID" value="PTL36947.1"/>
    <property type="molecule type" value="Genomic_DNA"/>
</dbReference>
<dbReference type="InterPro" id="IPR015807">
    <property type="entry name" value="His-tRNA-ligase"/>
</dbReference>
<dbReference type="SUPFAM" id="SSF55681">
    <property type="entry name" value="Class II aaRS and biotin synthetases"/>
    <property type="match status" value="1"/>
</dbReference>
<dbReference type="GO" id="GO:0004821">
    <property type="term" value="F:histidine-tRNA ligase activity"/>
    <property type="evidence" value="ECO:0007669"/>
    <property type="project" value="UniProtKB-UniRule"/>
</dbReference>
<dbReference type="RefSeq" id="WP_107561110.1">
    <property type="nucleotide sequence ID" value="NZ_NVQC01000009.1"/>
</dbReference>
<gene>
    <name evidence="8" type="primary">hisS</name>
    <name evidence="11" type="ORF">CLG94_01360</name>
</gene>
<feature type="binding site" evidence="9">
    <location>
        <position position="112"/>
    </location>
    <ligand>
        <name>L-histidine</name>
        <dbReference type="ChEBI" id="CHEBI:57595"/>
    </ligand>
</feature>
<dbReference type="OrthoDB" id="9800814at2"/>
<dbReference type="InterPro" id="IPR004154">
    <property type="entry name" value="Anticodon-bd"/>
</dbReference>
<dbReference type="Gene3D" id="3.30.930.10">
    <property type="entry name" value="Bira Bifunctional Protein, Domain 2"/>
    <property type="match status" value="1"/>
</dbReference>
<dbReference type="GO" id="GO:0005737">
    <property type="term" value="C:cytoplasm"/>
    <property type="evidence" value="ECO:0007669"/>
    <property type="project" value="UniProtKB-SubCell"/>
</dbReference>
<evidence type="ECO:0000256" key="9">
    <source>
        <dbReference type="PIRSR" id="PIRSR001549-1"/>
    </source>
</evidence>
<evidence type="ECO:0000256" key="6">
    <source>
        <dbReference type="ARBA" id="ARBA00023146"/>
    </source>
</evidence>
<feature type="binding site" evidence="9">
    <location>
        <position position="258"/>
    </location>
    <ligand>
        <name>L-histidine</name>
        <dbReference type="ChEBI" id="CHEBI:57595"/>
    </ligand>
</feature>
<dbReference type="GO" id="GO:0006427">
    <property type="term" value="P:histidyl-tRNA aminoacylation"/>
    <property type="evidence" value="ECO:0007669"/>
    <property type="project" value="UniProtKB-UniRule"/>
</dbReference>
<dbReference type="Pfam" id="PF13393">
    <property type="entry name" value="tRNA-synt_His"/>
    <property type="match status" value="1"/>
</dbReference>
<keyword evidence="12" id="KW-1185">Reference proteome</keyword>
<comment type="subcellular location">
    <subcellularLocation>
        <location evidence="8">Cytoplasm</location>
    </subcellularLocation>
</comment>
<keyword evidence="3 8" id="KW-0547">Nucleotide-binding</keyword>
<dbReference type="InterPro" id="IPR036621">
    <property type="entry name" value="Anticodon-bd_dom_sf"/>
</dbReference>
<dbReference type="PANTHER" id="PTHR43707">
    <property type="entry name" value="HISTIDYL-TRNA SYNTHETASE"/>
    <property type="match status" value="1"/>
</dbReference>
<feature type="binding site" evidence="9">
    <location>
        <position position="130"/>
    </location>
    <ligand>
        <name>L-histidine</name>
        <dbReference type="ChEBI" id="CHEBI:57595"/>
    </ligand>
</feature>
<accession>A0A2T4U0R0</accession>
<dbReference type="InterPro" id="IPR033656">
    <property type="entry name" value="HisRS_anticodon"/>
</dbReference>
<feature type="domain" description="Aminoacyl-transfer RNA synthetases class-II family profile" evidence="10">
    <location>
        <begin position="1"/>
        <end position="315"/>
    </location>
</feature>
<dbReference type="InterPro" id="IPR006195">
    <property type="entry name" value="aa-tRNA-synth_II"/>
</dbReference>
<evidence type="ECO:0000256" key="2">
    <source>
        <dbReference type="ARBA" id="ARBA00022598"/>
    </source>
</evidence>
<evidence type="ECO:0000313" key="11">
    <source>
        <dbReference type="EMBL" id="PTL36947.1"/>
    </source>
</evidence>
<keyword evidence="8" id="KW-0963">Cytoplasm</keyword>
<evidence type="ECO:0000259" key="10">
    <source>
        <dbReference type="PROSITE" id="PS50862"/>
    </source>
</evidence>
<sequence length="427" mass="47724">MQLKGVRGAPDLLPQESARWQRVEATTRSLLQRYGYAEIRTPVFERTELFVRGIGEGTDIVEKEMYTFTDQGEVNLTLRPEGTAPVVRAYLEHQMATQFPFVKVYYLGPMFRRERPQSGRYRQFHQIGVEAIGSHQPAVDAEVIDLLWALMVEELRIPDLQLRLNSIGDAACRPTIRDRLLRYMADRSSGLCHDCQGRLTRNPLRIMDCKQAGCQSLVAEAPKPIESLCEACAAHFAEVRSLLDILKIPYTIDDRLVRGLEYYTKTAFEVINPRLGAQNALAGGGRFDGLIEAMGGPSTPGIGFAVGLERVMASLPSASDEGALHGVYVATIGREAQRIGMGLLQELRRRGMRGLMDLEARSLKGQMRQANKERVRYCVILGEDELRQGQVMLRDMVKADQGSVALEQIVEHLVGLEAVCEREHGTP</sequence>
<dbReference type="Gene3D" id="3.40.50.800">
    <property type="entry name" value="Anticodon-binding domain"/>
    <property type="match status" value="1"/>
</dbReference>
<reference evidence="12" key="2">
    <citation type="journal article" date="2018" name="Environ. Microbiol.">
        <title>Bloom of a denitrifying methanotroph, 'Candidatus Methylomirabilis limnetica', in a deep stratified lake.</title>
        <authorList>
            <person name="Graf J.S."/>
            <person name="Mayr M.J."/>
            <person name="Marchant H.K."/>
            <person name="Tienken D."/>
            <person name="Hach P.F."/>
            <person name="Brand A."/>
            <person name="Schubert C.J."/>
            <person name="Kuypers M.M."/>
            <person name="Milucka J."/>
        </authorList>
    </citation>
    <scope>NUCLEOTIDE SEQUENCE [LARGE SCALE GENOMIC DNA]</scope>
    <source>
        <strain evidence="12">Zug</strain>
    </source>
</reference>
<dbReference type="Proteomes" id="UP000241436">
    <property type="component" value="Unassembled WGS sequence"/>
</dbReference>
<evidence type="ECO:0000256" key="1">
    <source>
        <dbReference type="ARBA" id="ARBA00008226"/>
    </source>
</evidence>
<proteinExistence type="inferred from homology"/>
<reference evidence="11 12" key="1">
    <citation type="submission" date="2017-09" db="EMBL/GenBank/DDBJ databases">
        <title>Bloom of a denitrifying methanotroph, Candidatus Methylomirabilis limnetica, in a deep stratified lake.</title>
        <authorList>
            <person name="Graf J.S."/>
            <person name="Marchant H.K."/>
            <person name="Tienken D."/>
            <person name="Hach P.F."/>
            <person name="Brand A."/>
            <person name="Schubert C.J."/>
            <person name="Kuypers M.M."/>
            <person name="Milucka J."/>
        </authorList>
    </citation>
    <scope>NUCLEOTIDE SEQUENCE [LARGE SCALE GENOMIC DNA]</scope>
    <source>
        <strain evidence="11 12">Zug</strain>
    </source>
</reference>
<keyword evidence="5 8" id="KW-0648">Protein biosynthesis</keyword>
<dbReference type="EC" id="6.1.1.21" evidence="8"/>
<organism evidence="11 12">
    <name type="scientific">Candidatus Methylomirabilis limnetica</name>
    <dbReference type="NCBI Taxonomy" id="2033718"/>
    <lineage>
        <taxon>Bacteria</taxon>
        <taxon>Candidatus Methylomirabilota</taxon>
        <taxon>Candidatus Methylomirabilia</taxon>
        <taxon>Candidatus Methylomirabilales</taxon>
        <taxon>Candidatus Methylomirabilaceae</taxon>
        <taxon>Candidatus Methylomirabilis</taxon>
    </lineage>
</organism>
<dbReference type="InterPro" id="IPR045864">
    <property type="entry name" value="aa-tRNA-synth_II/BPL/LPL"/>
</dbReference>
<feature type="binding site" evidence="9">
    <location>
        <begin position="81"/>
        <end position="83"/>
    </location>
    <ligand>
        <name>L-histidine</name>
        <dbReference type="ChEBI" id="CHEBI:57595"/>
    </ligand>
</feature>
<dbReference type="InterPro" id="IPR004516">
    <property type="entry name" value="HisRS/HisZ"/>
</dbReference>
<evidence type="ECO:0000313" key="12">
    <source>
        <dbReference type="Proteomes" id="UP000241436"/>
    </source>
</evidence>
<evidence type="ECO:0000256" key="7">
    <source>
        <dbReference type="ARBA" id="ARBA00047639"/>
    </source>
</evidence>